<accession>A0A1A8PRC7</accession>
<name>A0A1A8PRC7_9TELE</name>
<organism evidence="1">
    <name type="scientific">Nothobranchius pienaari</name>
    <dbReference type="NCBI Taxonomy" id="704102"/>
    <lineage>
        <taxon>Eukaryota</taxon>
        <taxon>Metazoa</taxon>
        <taxon>Chordata</taxon>
        <taxon>Craniata</taxon>
        <taxon>Vertebrata</taxon>
        <taxon>Euteleostomi</taxon>
        <taxon>Actinopterygii</taxon>
        <taxon>Neopterygii</taxon>
        <taxon>Teleostei</taxon>
        <taxon>Neoteleostei</taxon>
        <taxon>Acanthomorphata</taxon>
        <taxon>Ovalentaria</taxon>
        <taxon>Atherinomorphae</taxon>
        <taxon>Cyprinodontiformes</taxon>
        <taxon>Nothobranchiidae</taxon>
        <taxon>Nothobranchius</taxon>
    </lineage>
</organism>
<protein>
    <submittedName>
        <fullName evidence="1">Uncharacterized protein</fullName>
    </submittedName>
</protein>
<reference evidence="1" key="2">
    <citation type="submission" date="2016-06" db="EMBL/GenBank/DDBJ databases">
        <title>The genome of a short-lived fish provides insights into sex chromosome evolution and the genetic control of aging.</title>
        <authorList>
            <person name="Reichwald K."/>
            <person name="Felder M."/>
            <person name="Petzold A."/>
            <person name="Koch P."/>
            <person name="Groth M."/>
            <person name="Platzer M."/>
        </authorList>
    </citation>
    <scope>NUCLEOTIDE SEQUENCE</scope>
    <source>
        <tissue evidence="1">Brain</tissue>
    </source>
</reference>
<reference evidence="1" key="1">
    <citation type="submission" date="2016-05" db="EMBL/GenBank/DDBJ databases">
        <authorList>
            <person name="Lavstsen T."/>
            <person name="Jespersen J.S."/>
        </authorList>
    </citation>
    <scope>NUCLEOTIDE SEQUENCE</scope>
    <source>
        <tissue evidence="1">Brain</tissue>
    </source>
</reference>
<sequence>PQGVTSETLKPLTLKPVQSRVRGFFFHPLFIPTFPGRVVSVLDRLQVHLRARDTQDKEPCTHVYTHTHRHMHTYT</sequence>
<feature type="non-terminal residue" evidence="1">
    <location>
        <position position="75"/>
    </location>
</feature>
<proteinExistence type="predicted"/>
<evidence type="ECO:0000313" key="1">
    <source>
        <dbReference type="EMBL" id="SBR83990.1"/>
    </source>
</evidence>
<dbReference type="AlphaFoldDB" id="A0A1A8PRC7"/>
<feature type="non-terminal residue" evidence="1">
    <location>
        <position position="1"/>
    </location>
</feature>
<gene>
    <name evidence="1" type="primary">CABZ01071642.2</name>
</gene>
<dbReference type="EMBL" id="HAEG01009241">
    <property type="protein sequence ID" value="SBR83990.1"/>
    <property type="molecule type" value="Transcribed_RNA"/>
</dbReference>